<evidence type="ECO:0000256" key="1">
    <source>
        <dbReference type="SAM" id="MobiDB-lite"/>
    </source>
</evidence>
<dbReference type="EMBL" id="DS231634">
    <property type="protein sequence ID" value="EDU45944.1"/>
    <property type="molecule type" value="Genomic_DNA"/>
</dbReference>
<dbReference type="InParanoid" id="B2WP78"/>
<proteinExistence type="predicted"/>
<dbReference type="Proteomes" id="UP000001471">
    <property type="component" value="Unassembled WGS sequence"/>
</dbReference>
<feature type="region of interest" description="Disordered" evidence="1">
    <location>
        <begin position="54"/>
        <end position="114"/>
    </location>
</feature>
<protein>
    <submittedName>
        <fullName evidence="2">Uncharacterized protein</fullName>
    </submittedName>
</protein>
<dbReference type="HOGENOM" id="CLU_2122313_0_0_1"/>
<evidence type="ECO:0000313" key="2">
    <source>
        <dbReference type="EMBL" id="EDU45944.1"/>
    </source>
</evidence>
<sequence length="114" mass="13146">MEELQLYRQNEALEKQRDALLAILYNTYTPPHCTPPKATKYPFLKHAASEEEQDCLRSRPLKRRFEGSPPSPENHVSMLSPARVETRDPLTTEDELPDYEDPESPWLGQHVGSK</sequence>
<dbReference type="AlphaFoldDB" id="B2WP78"/>
<reference evidence="3" key="1">
    <citation type="journal article" date="2013" name="G3 (Bethesda)">
        <title>Comparative genomics of a plant-pathogenic fungus, Pyrenophora tritici-repentis, reveals transduplication and the impact of repeat elements on pathogenicity and population divergence.</title>
        <authorList>
            <person name="Manning V.A."/>
            <person name="Pandelova I."/>
            <person name="Dhillon B."/>
            <person name="Wilhelm L.J."/>
            <person name="Goodwin S.B."/>
            <person name="Berlin A.M."/>
            <person name="Figueroa M."/>
            <person name="Freitag M."/>
            <person name="Hane J.K."/>
            <person name="Henrissat B."/>
            <person name="Holman W.H."/>
            <person name="Kodira C.D."/>
            <person name="Martin J."/>
            <person name="Oliver R.P."/>
            <person name="Robbertse B."/>
            <person name="Schackwitz W."/>
            <person name="Schwartz D.C."/>
            <person name="Spatafora J.W."/>
            <person name="Turgeon B.G."/>
            <person name="Yandava C."/>
            <person name="Young S."/>
            <person name="Zhou S."/>
            <person name="Zeng Q."/>
            <person name="Grigoriev I.V."/>
            <person name="Ma L.-J."/>
            <person name="Ciuffetti L.M."/>
        </authorList>
    </citation>
    <scope>NUCLEOTIDE SEQUENCE [LARGE SCALE GENOMIC DNA]</scope>
    <source>
        <strain evidence="3">Pt-1C-BFP</strain>
    </source>
</reference>
<organism evidence="2 3">
    <name type="scientific">Pyrenophora tritici-repentis (strain Pt-1C-BFP)</name>
    <name type="common">Wheat tan spot fungus</name>
    <name type="synonym">Drechslera tritici-repentis</name>
    <dbReference type="NCBI Taxonomy" id="426418"/>
    <lineage>
        <taxon>Eukaryota</taxon>
        <taxon>Fungi</taxon>
        <taxon>Dikarya</taxon>
        <taxon>Ascomycota</taxon>
        <taxon>Pezizomycotina</taxon>
        <taxon>Dothideomycetes</taxon>
        <taxon>Pleosporomycetidae</taxon>
        <taxon>Pleosporales</taxon>
        <taxon>Pleosporineae</taxon>
        <taxon>Pleosporaceae</taxon>
        <taxon>Pyrenophora</taxon>
    </lineage>
</organism>
<gene>
    <name evidence="2" type="ORF">PTRG_11788</name>
</gene>
<evidence type="ECO:0000313" key="3">
    <source>
        <dbReference type="Proteomes" id="UP000001471"/>
    </source>
</evidence>
<name>B2WP78_PYRTR</name>
<feature type="compositionally biased region" description="Acidic residues" evidence="1">
    <location>
        <begin position="91"/>
        <end position="103"/>
    </location>
</feature>
<accession>B2WP78</accession>